<feature type="domain" description="Uracil-DNA glycosylase-like" evidence="10">
    <location>
        <begin position="43"/>
        <end position="203"/>
    </location>
</feature>
<evidence type="ECO:0000256" key="2">
    <source>
        <dbReference type="ARBA" id="ARBA00019403"/>
    </source>
</evidence>
<dbReference type="InterPro" id="IPR051536">
    <property type="entry name" value="UDG_Type-4/5"/>
</dbReference>
<dbReference type="PANTHER" id="PTHR33693:SF9">
    <property type="entry name" value="TYPE-4 URACIL-DNA GLYCOSYLASE"/>
    <property type="match status" value="1"/>
</dbReference>
<keyword evidence="3" id="KW-0004">4Fe-4S</keyword>
<organism evidence="11 13">
    <name type="scientific">Rhizobium tibeticum</name>
    <dbReference type="NCBI Taxonomy" id="501024"/>
    <lineage>
        <taxon>Bacteria</taxon>
        <taxon>Pseudomonadati</taxon>
        <taxon>Pseudomonadota</taxon>
        <taxon>Alphaproteobacteria</taxon>
        <taxon>Hyphomicrobiales</taxon>
        <taxon>Rhizobiaceae</taxon>
        <taxon>Rhizobium/Agrobacterium group</taxon>
        <taxon>Rhizobium</taxon>
    </lineage>
</organism>
<evidence type="ECO:0000256" key="3">
    <source>
        <dbReference type="ARBA" id="ARBA00022485"/>
    </source>
</evidence>
<dbReference type="RefSeq" id="WP_072378426.1">
    <property type="nucleotide sequence ID" value="NZ_FNXB01000025.1"/>
</dbReference>
<dbReference type="PANTHER" id="PTHR33693">
    <property type="entry name" value="TYPE-5 URACIL-DNA GLYCOSYLASE"/>
    <property type="match status" value="1"/>
</dbReference>
<dbReference type="InterPro" id="IPR005122">
    <property type="entry name" value="Uracil-DNA_glycosylase-like"/>
</dbReference>
<evidence type="ECO:0000256" key="8">
    <source>
        <dbReference type="ARBA" id="ARBA00023014"/>
    </source>
</evidence>
<keyword evidence="5" id="KW-0227">DNA damage</keyword>
<evidence type="ECO:0000313" key="14">
    <source>
        <dbReference type="Proteomes" id="UP000198939"/>
    </source>
</evidence>
<dbReference type="OrthoDB" id="5290748at2"/>
<evidence type="ECO:0000256" key="5">
    <source>
        <dbReference type="ARBA" id="ARBA00022763"/>
    </source>
</evidence>
<sequence>MSELLGPTLAQPGALGTSLGEVHREATTCTRCDLYKHATQLVFGEGPTKAKVVFVGEQPGDKEDVAGQPFVGPAGKLLDRCLEEAGIERDACYVTNAVKHFKFEPRGKRRIHAKPTRGEVQICAWWLAAELRLIRPKLVVALGATAVYSLLGPQAKVTRDRGSVLRSPAGLSVFVTIHPSALLRMLDQPAGQQSRARFVDDLKAVATLLEDA</sequence>
<proteinExistence type="inferred from homology"/>
<evidence type="ECO:0000259" key="10">
    <source>
        <dbReference type="SMART" id="SM00986"/>
    </source>
</evidence>
<dbReference type="InterPro" id="IPR005273">
    <property type="entry name" value="Ura-DNA_glyco_family4"/>
</dbReference>
<dbReference type="NCBIfam" id="TIGR00758">
    <property type="entry name" value="UDG_fam4"/>
    <property type="match status" value="1"/>
</dbReference>
<dbReference type="SMART" id="SM00986">
    <property type="entry name" value="UDG"/>
    <property type="match status" value="1"/>
</dbReference>
<dbReference type="GO" id="GO:0097506">
    <property type="term" value="F:deaminated base DNA N-glycosylase activity"/>
    <property type="evidence" value="ECO:0007669"/>
    <property type="project" value="UniProtKB-ARBA"/>
</dbReference>
<reference evidence="13" key="1">
    <citation type="submission" date="2016-10" db="EMBL/GenBank/DDBJ databases">
        <authorList>
            <person name="Wibberg D."/>
        </authorList>
    </citation>
    <scope>NUCLEOTIDE SEQUENCE [LARGE SCALE GENOMIC DNA]</scope>
</reference>
<dbReference type="NCBIfam" id="TIGR03914">
    <property type="entry name" value="UDG_fam_dom"/>
    <property type="match status" value="1"/>
</dbReference>
<evidence type="ECO:0000313" key="12">
    <source>
        <dbReference type="EMBL" id="SEO70743.1"/>
    </source>
</evidence>
<dbReference type="Gene3D" id="3.40.470.10">
    <property type="entry name" value="Uracil-DNA glycosylase-like domain"/>
    <property type="match status" value="1"/>
</dbReference>
<dbReference type="Proteomes" id="UP000183063">
    <property type="component" value="Unassembled WGS sequence"/>
</dbReference>
<dbReference type="Pfam" id="PF03167">
    <property type="entry name" value="UDG"/>
    <property type="match status" value="1"/>
</dbReference>
<accession>A0A1H8RXU5</accession>
<keyword evidence="4" id="KW-0479">Metal-binding</keyword>
<dbReference type="STRING" id="501024.RTCCBAU85039_4299"/>
<keyword evidence="6" id="KW-0378">Hydrolase</keyword>
<evidence type="ECO:0000256" key="9">
    <source>
        <dbReference type="ARBA" id="ARBA00023204"/>
    </source>
</evidence>
<gene>
    <name evidence="11" type="ORF">RTCCBAU85039_4299</name>
    <name evidence="12" type="ORF">SAMN05216228_1022104</name>
</gene>
<dbReference type="EMBL" id="FOCV01000022">
    <property type="protein sequence ID" value="SEO70743.1"/>
    <property type="molecule type" value="Genomic_DNA"/>
</dbReference>
<protein>
    <recommendedName>
        <fullName evidence="2">Type-4 uracil-DNA glycosylase</fullName>
    </recommendedName>
</protein>
<dbReference type="GO" id="GO:0051539">
    <property type="term" value="F:4 iron, 4 sulfur cluster binding"/>
    <property type="evidence" value="ECO:0007669"/>
    <property type="project" value="UniProtKB-KW"/>
</dbReference>
<dbReference type="CDD" id="cd10030">
    <property type="entry name" value="UDG-F4_TTUDGA_SPO1dp_like"/>
    <property type="match status" value="1"/>
</dbReference>
<evidence type="ECO:0000256" key="1">
    <source>
        <dbReference type="ARBA" id="ARBA00006521"/>
    </source>
</evidence>
<dbReference type="SMART" id="SM00987">
    <property type="entry name" value="UreE_C"/>
    <property type="match status" value="1"/>
</dbReference>
<evidence type="ECO:0000256" key="4">
    <source>
        <dbReference type="ARBA" id="ARBA00022723"/>
    </source>
</evidence>
<dbReference type="SUPFAM" id="SSF52141">
    <property type="entry name" value="Uracil-DNA glycosylase-like"/>
    <property type="match status" value="1"/>
</dbReference>
<dbReference type="Proteomes" id="UP000198939">
    <property type="component" value="Unassembled WGS sequence"/>
</dbReference>
<dbReference type="GO" id="GO:0046872">
    <property type="term" value="F:metal ion binding"/>
    <property type="evidence" value="ECO:0007669"/>
    <property type="project" value="UniProtKB-KW"/>
</dbReference>
<evidence type="ECO:0000256" key="7">
    <source>
        <dbReference type="ARBA" id="ARBA00023004"/>
    </source>
</evidence>
<evidence type="ECO:0000313" key="11">
    <source>
        <dbReference type="EMBL" id="SEI08197.1"/>
    </source>
</evidence>
<keyword evidence="8" id="KW-0411">Iron-sulfur</keyword>
<keyword evidence="9" id="KW-0234">DNA repair</keyword>
<comment type="similarity">
    <text evidence="1">Belongs to the uracil-DNA glycosylase (UDG) superfamily. Type 4 (UDGa) family.</text>
</comment>
<dbReference type="EMBL" id="FNXB01000025">
    <property type="protein sequence ID" value="SEI08197.1"/>
    <property type="molecule type" value="Genomic_DNA"/>
</dbReference>
<keyword evidence="7" id="KW-0408">Iron</keyword>
<evidence type="ECO:0000256" key="6">
    <source>
        <dbReference type="ARBA" id="ARBA00022801"/>
    </source>
</evidence>
<dbReference type="AlphaFoldDB" id="A0A1H8RXU5"/>
<evidence type="ECO:0000313" key="13">
    <source>
        <dbReference type="Proteomes" id="UP000183063"/>
    </source>
</evidence>
<dbReference type="GO" id="GO:0006281">
    <property type="term" value="P:DNA repair"/>
    <property type="evidence" value="ECO:0007669"/>
    <property type="project" value="UniProtKB-KW"/>
</dbReference>
<reference evidence="12 14" key="3">
    <citation type="submission" date="2016-10" db="EMBL/GenBank/DDBJ databases">
        <authorList>
            <person name="Varghese N."/>
            <person name="Submissions S."/>
        </authorList>
    </citation>
    <scope>NUCLEOTIDE SEQUENCE [LARGE SCALE GENOMIC DNA]</scope>
    <source>
        <strain evidence="12 14">CGMCC 1.7071</strain>
    </source>
</reference>
<reference evidence="11" key="2">
    <citation type="submission" date="2016-10" db="EMBL/GenBank/DDBJ databases">
        <authorList>
            <person name="de Groot N.N."/>
        </authorList>
    </citation>
    <scope>NUCLEOTIDE SEQUENCE [LARGE SCALE GENOMIC DNA]</scope>
    <source>
        <strain evidence="11">CCBAU85039</strain>
    </source>
</reference>
<keyword evidence="14" id="KW-1185">Reference proteome</keyword>
<name>A0A1H8RXU5_9HYPH</name>
<dbReference type="InterPro" id="IPR036895">
    <property type="entry name" value="Uracil-DNA_glycosylase-like_sf"/>
</dbReference>